<evidence type="ECO:0000313" key="9">
    <source>
        <dbReference type="Proteomes" id="UP001239909"/>
    </source>
</evidence>
<accession>A0ABQ6LKR4</accession>
<keyword evidence="3 7" id="KW-0689">Ribosomal protein</keyword>
<dbReference type="PROSITE" id="PS00527">
    <property type="entry name" value="RIBOSOMAL_S14"/>
    <property type="match status" value="1"/>
</dbReference>
<organism evidence="8 9">
    <name type="scientific">Paralimibaculum aggregatum</name>
    <dbReference type="NCBI Taxonomy" id="3036245"/>
    <lineage>
        <taxon>Bacteria</taxon>
        <taxon>Pseudomonadati</taxon>
        <taxon>Pseudomonadota</taxon>
        <taxon>Alphaproteobacteria</taxon>
        <taxon>Rhodobacterales</taxon>
        <taxon>Paracoccaceae</taxon>
        <taxon>Paralimibaculum</taxon>
    </lineage>
</organism>
<comment type="function">
    <text evidence="1 7">Binds 16S rRNA, required for the assembly of 30S particles and may also be responsible for determining the conformation of the 16S rRNA at the A site.</text>
</comment>
<dbReference type="SUPFAM" id="SSF57716">
    <property type="entry name" value="Glucocorticoid receptor-like (DNA-binding domain)"/>
    <property type="match status" value="1"/>
</dbReference>
<keyword evidence="7" id="KW-0694">RNA-binding</keyword>
<evidence type="ECO:0000313" key="8">
    <source>
        <dbReference type="EMBL" id="GMG83836.1"/>
    </source>
</evidence>
<comment type="subunit">
    <text evidence="6 7">Part of the 30S ribosomal subunit. Contacts proteins S3 and S10.</text>
</comment>
<evidence type="ECO:0000256" key="2">
    <source>
        <dbReference type="ARBA" id="ARBA00009083"/>
    </source>
</evidence>
<keyword evidence="7" id="KW-0699">rRNA-binding</keyword>
<dbReference type="Gene3D" id="1.10.287.1480">
    <property type="match status" value="1"/>
</dbReference>
<dbReference type="HAMAP" id="MF_00537">
    <property type="entry name" value="Ribosomal_uS14_1"/>
    <property type="match status" value="1"/>
</dbReference>
<gene>
    <name evidence="7 8" type="primary">rpsN</name>
    <name evidence="8" type="ORF">LNKW23_30500</name>
</gene>
<dbReference type="PANTHER" id="PTHR19836:SF19">
    <property type="entry name" value="SMALL RIBOSOMAL SUBUNIT PROTEIN US14M"/>
    <property type="match status" value="1"/>
</dbReference>
<dbReference type="Pfam" id="PF00253">
    <property type="entry name" value="Ribosomal_S14"/>
    <property type="match status" value="1"/>
</dbReference>
<reference evidence="8 9" key="1">
    <citation type="submission" date="2023-04" db="EMBL/GenBank/DDBJ databases">
        <title>Marinoamorphus aggregata gen. nov., sp. Nov., isolate from tissue of brittle star Ophioplocus japonicus.</title>
        <authorList>
            <person name="Kawano K."/>
            <person name="Sawayama S."/>
            <person name="Nakagawa S."/>
        </authorList>
    </citation>
    <scope>NUCLEOTIDE SEQUENCE [LARGE SCALE GENOMIC DNA]</scope>
    <source>
        <strain evidence="8 9">NKW23</strain>
    </source>
</reference>
<evidence type="ECO:0000256" key="4">
    <source>
        <dbReference type="ARBA" id="ARBA00023274"/>
    </source>
</evidence>
<comment type="similarity">
    <text evidence="2 7">Belongs to the universal ribosomal protein uS14 family.</text>
</comment>
<dbReference type="NCBIfam" id="NF006477">
    <property type="entry name" value="PRK08881.1"/>
    <property type="match status" value="1"/>
</dbReference>
<dbReference type="PANTHER" id="PTHR19836">
    <property type="entry name" value="30S RIBOSOMAL PROTEIN S14"/>
    <property type="match status" value="1"/>
</dbReference>
<keyword evidence="4 7" id="KW-0687">Ribonucleoprotein</keyword>
<dbReference type="GO" id="GO:0005840">
    <property type="term" value="C:ribosome"/>
    <property type="evidence" value="ECO:0007669"/>
    <property type="project" value="UniProtKB-KW"/>
</dbReference>
<comment type="caution">
    <text evidence="8">The sequence shown here is derived from an EMBL/GenBank/DDBJ whole genome shotgun (WGS) entry which is preliminary data.</text>
</comment>
<dbReference type="Proteomes" id="UP001239909">
    <property type="component" value="Unassembled WGS sequence"/>
</dbReference>
<dbReference type="InterPro" id="IPR018271">
    <property type="entry name" value="Ribosomal_uS14_CS"/>
</dbReference>
<protein>
    <recommendedName>
        <fullName evidence="5 7">Small ribosomal subunit protein uS14</fullName>
    </recommendedName>
</protein>
<evidence type="ECO:0000256" key="5">
    <source>
        <dbReference type="ARBA" id="ARBA00035167"/>
    </source>
</evidence>
<evidence type="ECO:0000256" key="1">
    <source>
        <dbReference type="ARBA" id="ARBA00003686"/>
    </source>
</evidence>
<name>A0ABQ6LKR4_9RHOB</name>
<evidence type="ECO:0000256" key="3">
    <source>
        <dbReference type="ARBA" id="ARBA00022980"/>
    </source>
</evidence>
<evidence type="ECO:0000256" key="7">
    <source>
        <dbReference type="HAMAP-Rule" id="MF_00537"/>
    </source>
</evidence>
<dbReference type="EMBL" id="BSYI01000025">
    <property type="protein sequence ID" value="GMG83836.1"/>
    <property type="molecule type" value="Genomic_DNA"/>
</dbReference>
<sequence length="101" mass="11630">MAKVSMVEREKKRQRLVAKYAEKRAALKAAATNEDLSPEERFKARMKLAKLPRNSSPTRLHNRCQVSGRPKAYYRKLKMSRIALRDLASRGEIPGMVKSSW</sequence>
<evidence type="ECO:0000256" key="6">
    <source>
        <dbReference type="ARBA" id="ARBA00047110"/>
    </source>
</evidence>
<dbReference type="InterPro" id="IPR001209">
    <property type="entry name" value="Ribosomal_uS14"/>
</dbReference>
<dbReference type="InterPro" id="IPR023036">
    <property type="entry name" value="Ribosomal_uS14_bac/plastid"/>
</dbReference>
<proteinExistence type="inferred from homology"/>
<dbReference type="RefSeq" id="WP_285672651.1">
    <property type="nucleotide sequence ID" value="NZ_BSYI01000025.1"/>
</dbReference>
<keyword evidence="9" id="KW-1185">Reference proteome</keyword>